<keyword evidence="12" id="KW-1185">Reference proteome</keyword>
<dbReference type="EMBL" id="JAWJWI010000041">
    <property type="protein sequence ID" value="MDV4190682.1"/>
    <property type="molecule type" value="Genomic_DNA"/>
</dbReference>
<comment type="subunit">
    <text evidence="4">Oligomer of 12 subunits arranged in the form of two hexameric ring.</text>
</comment>
<dbReference type="NCBIfam" id="TIGR00653">
    <property type="entry name" value="GlnA"/>
    <property type="match status" value="1"/>
</dbReference>
<dbReference type="InterPro" id="IPR008147">
    <property type="entry name" value="Gln_synt_N"/>
</dbReference>
<evidence type="ECO:0000313" key="11">
    <source>
        <dbReference type="EMBL" id="MDV4190682.1"/>
    </source>
</evidence>
<organism evidence="11 12">
    <name type="scientific">Rhizobium brockwellii</name>
    <dbReference type="NCBI Taxonomy" id="3019932"/>
    <lineage>
        <taxon>Bacteria</taxon>
        <taxon>Pseudomonadati</taxon>
        <taxon>Pseudomonadota</taxon>
        <taxon>Alphaproteobacteria</taxon>
        <taxon>Hyphomicrobiales</taxon>
        <taxon>Rhizobiaceae</taxon>
        <taxon>Rhizobium/Agrobacterium group</taxon>
        <taxon>Rhizobium</taxon>
    </lineage>
</organism>
<evidence type="ECO:0000256" key="4">
    <source>
        <dbReference type="ARBA" id="ARBA00011258"/>
    </source>
</evidence>
<evidence type="ECO:0000256" key="6">
    <source>
        <dbReference type="PROSITE-ProRule" id="PRU01330"/>
    </source>
</evidence>
<dbReference type="InterPro" id="IPR004809">
    <property type="entry name" value="Gln_synth_I"/>
</dbReference>
<feature type="domain" description="GS catalytic" evidence="10">
    <location>
        <begin position="108"/>
        <end position="470"/>
    </location>
</feature>
<dbReference type="PROSITE" id="PS00180">
    <property type="entry name" value="GLNA_1"/>
    <property type="match status" value="1"/>
</dbReference>
<protein>
    <recommendedName>
        <fullName evidence="8">Glutamine synthetase</fullName>
        <ecNumber evidence="8">6.3.1.2</ecNumber>
    </recommendedName>
</protein>
<sequence length="470" mass="51950">MAFKSPADVLKSIEDNDIQEVIFSFTDIDGALHAINYESSMVNAKTFSDGVMFDGSSVNGWKAIDESDMALHPDPTTARLNLFCSVPTLTIICDITDPGTGKIYNRDPRGVAKRVEAFVKGTGVVDEVFVGPEPEFYVFDRAAYGVDQHSSFSNVGSSEWLNSDMLYERHSLSHYMEANGGYLATSPRDLGAEMRSKMMAALKSMDVIVEKHHHETAPGQHEIGIKYNTLVLAADDVQMLKDVVKNVAKSYGRSATFMPKPVQDQNGSGMHVHHSLWKNGKPIFAGERYAGLSQTCLWYIGGVMKHVKALNAFANPSTNSYRRLVPGFEAPVLVAYSSRNRSAACRIPCTTSPKGKRVEFRFPDAAANPYLANSAIVMAGMDGIINQIEPGEAMDMDLYKLPPTERNKIPHVCGSLREALDSLDNDRDFLKVGGVFDDDLIDAYIELKKEEVEWLEKSPTPGEFVKYYSV</sequence>
<comment type="cofactor">
    <cofactor evidence="1">
        <name>Mg(2+)</name>
        <dbReference type="ChEBI" id="CHEBI:18420"/>
    </cofactor>
</comment>
<dbReference type="InterPro" id="IPR027302">
    <property type="entry name" value="Gln_synth_N_conserv_site"/>
</dbReference>
<feature type="domain" description="GS beta-grasp" evidence="9">
    <location>
        <begin position="16"/>
        <end position="100"/>
    </location>
</feature>
<dbReference type="SUPFAM" id="SSF54368">
    <property type="entry name" value="Glutamine synthetase, N-terminal domain"/>
    <property type="match status" value="1"/>
</dbReference>
<comment type="catalytic activity">
    <reaction evidence="8">
        <text>L-glutamate + NH4(+) + ATP = L-glutamine + ADP + phosphate + H(+)</text>
        <dbReference type="Rhea" id="RHEA:16169"/>
        <dbReference type="ChEBI" id="CHEBI:15378"/>
        <dbReference type="ChEBI" id="CHEBI:28938"/>
        <dbReference type="ChEBI" id="CHEBI:29985"/>
        <dbReference type="ChEBI" id="CHEBI:30616"/>
        <dbReference type="ChEBI" id="CHEBI:43474"/>
        <dbReference type="ChEBI" id="CHEBI:58359"/>
        <dbReference type="ChEBI" id="CHEBI:456216"/>
        <dbReference type="EC" id="6.3.1.2"/>
    </reaction>
</comment>
<dbReference type="InterPro" id="IPR008146">
    <property type="entry name" value="Gln_synth_cat_dom"/>
</dbReference>
<dbReference type="PROSITE" id="PS51987">
    <property type="entry name" value="GS_CATALYTIC"/>
    <property type="match status" value="1"/>
</dbReference>
<dbReference type="PANTHER" id="PTHR43407:SF2">
    <property type="entry name" value="GLUTAMINE SYNTHETASE"/>
    <property type="match status" value="1"/>
</dbReference>
<name>A0ABU3YXU4_9HYPH</name>
<dbReference type="PANTHER" id="PTHR43407">
    <property type="entry name" value="GLUTAMINE SYNTHETASE"/>
    <property type="match status" value="1"/>
</dbReference>
<dbReference type="Pfam" id="PF03951">
    <property type="entry name" value="Gln-synt_N"/>
    <property type="match status" value="1"/>
</dbReference>
<dbReference type="Pfam" id="PF00120">
    <property type="entry name" value="Gln-synt_C"/>
    <property type="match status" value="1"/>
</dbReference>
<dbReference type="PROSITE" id="PS51986">
    <property type="entry name" value="GS_BETA_GRASP"/>
    <property type="match status" value="1"/>
</dbReference>
<evidence type="ECO:0000313" key="12">
    <source>
        <dbReference type="Proteomes" id="UP001187203"/>
    </source>
</evidence>
<dbReference type="Gene3D" id="3.30.590.10">
    <property type="entry name" value="Glutamine synthetase/guanido kinase, catalytic domain"/>
    <property type="match status" value="1"/>
</dbReference>
<comment type="similarity">
    <text evidence="3 6 7">Belongs to the glutamine synthetase family.</text>
</comment>
<dbReference type="EC" id="6.3.1.2" evidence="8"/>
<dbReference type="InterPro" id="IPR014746">
    <property type="entry name" value="Gln_synth/guanido_kin_cat_dom"/>
</dbReference>
<evidence type="ECO:0000256" key="3">
    <source>
        <dbReference type="ARBA" id="ARBA00009897"/>
    </source>
</evidence>
<evidence type="ECO:0000256" key="2">
    <source>
        <dbReference type="ARBA" id="ARBA00003117"/>
    </source>
</evidence>
<dbReference type="InterPro" id="IPR036651">
    <property type="entry name" value="Gln_synt_N_sf"/>
</dbReference>
<comment type="function">
    <text evidence="2">Catalyzes the ATP-dependent biosynthesis of glutamine from glutamate and ammonia.</text>
</comment>
<dbReference type="Proteomes" id="UP001187203">
    <property type="component" value="Unassembled WGS sequence"/>
</dbReference>
<keyword evidence="8" id="KW-0547">Nucleotide-binding</keyword>
<evidence type="ECO:0000259" key="10">
    <source>
        <dbReference type="PROSITE" id="PS51987"/>
    </source>
</evidence>
<dbReference type="InterPro" id="IPR027303">
    <property type="entry name" value="Gln_synth_gly_rich_site"/>
</dbReference>
<dbReference type="Gene3D" id="3.10.20.70">
    <property type="entry name" value="Glutamine synthetase, N-terminal domain"/>
    <property type="match status" value="1"/>
</dbReference>
<evidence type="ECO:0000256" key="1">
    <source>
        <dbReference type="ARBA" id="ARBA00001946"/>
    </source>
</evidence>
<dbReference type="SMART" id="SM01230">
    <property type="entry name" value="Gln-synt_C"/>
    <property type="match status" value="1"/>
</dbReference>
<dbReference type="PROSITE" id="PS00181">
    <property type="entry name" value="GLNA_ATP"/>
    <property type="match status" value="1"/>
</dbReference>
<dbReference type="GO" id="GO:0004356">
    <property type="term" value="F:glutamine synthetase activity"/>
    <property type="evidence" value="ECO:0007669"/>
    <property type="project" value="UniProtKB-EC"/>
</dbReference>
<gene>
    <name evidence="11" type="primary">glnA</name>
    <name evidence="11" type="ORF">R1523_35110</name>
</gene>
<comment type="caution">
    <text evidence="11">The sequence shown here is derived from an EMBL/GenBank/DDBJ whole genome shotgun (WGS) entry which is preliminary data.</text>
</comment>
<dbReference type="RefSeq" id="WP_128409311.1">
    <property type="nucleotide sequence ID" value="NZ_JAWJWG010000035.1"/>
</dbReference>
<evidence type="ECO:0000259" key="9">
    <source>
        <dbReference type="PROSITE" id="PS51986"/>
    </source>
</evidence>
<reference evidence="12" key="1">
    <citation type="journal article" date="2023" name="Int. J. Mol. Sci.">
        <title>Genomic and Metabolic Characterization of Plant Growth-Promoting Rhizobacteria Isolated from Nodules of Clovers Grown in Non-Farmed Soil.</title>
        <authorList>
            <person name="Wojcik M."/>
            <person name="Koper P."/>
            <person name="Zebracki K."/>
            <person name="Marczak M."/>
            <person name="Mazur A."/>
        </authorList>
    </citation>
    <scope>NUCLEOTIDE SEQUENCE [LARGE SCALE GENOMIC DNA]</scope>
    <source>
        <strain evidence="12">KB12</strain>
    </source>
</reference>
<evidence type="ECO:0000256" key="7">
    <source>
        <dbReference type="RuleBase" id="RU000384"/>
    </source>
</evidence>
<keyword evidence="5" id="KW-0535">Nitrogen fixation</keyword>
<keyword evidence="8" id="KW-0067">ATP-binding</keyword>
<keyword evidence="8 11" id="KW-0436">Ligase</keyword>
<dbReference type="SUPFAM" id="SSF55931">
    <property type="entry name" value="Glutamine synthetase/guanido kinase"/>
    <property type="match status" value="1"/>
</dbReference>
<accession>A0ABU3YXU4</accession>
<proteinExistence type="inferred from homology"/>
<evidence type="ECO:0000256" key="5">
    <source>
        <dbReference type="ARBA" id="ARBA00023231"/>
    </source>
</evidence>
<evidence type="ECO:0000256" key="8">
    <source>
        <dbReference type="RuleBase" id="RU004356"/>
    </source>
</evidence>